<evidence type="ECO:0000313" key="1">
    <source>
        <dbReference type="EMBL" id="MBW9054865.1"/>
    </source>
</evidence>
<evidence type="ECO:0008006" key="3">
    <source>
        <dbReference type="Google" id="ProtNLM"/>
    </source>
</evidence>
<keyword evidence="2" id="KW-1185">Reference proteome</keyword>
<gene>
    <name evidence="1" type="ORF">JNB85_20895</name>
</gene>
<name>A0ABS7GZS3_9HYPH</name>
<dbReference type="EMBL" id="JAEUAK010000008">
    <property type="protein sequence ID" value="MBW9054865.1"/>
    <property type="molecule type" value="Genomic_DNA"/>
</dbReference>
<organism evidence="1 2">
    <name type="scientific">Rhizobium mesosinicum</name>
    <dbReference type="NCBI Taxonomy" id="335017"/>
    <lineage>
        <taxon>Bacteria</taxon>
        <taxon>Pseudomonadati</taxon>
        <taxon>Pseudomonadota</taxon>
        <taxon>Alphaproteobacteria</taxon>
        <taxon>Hyphomicrobiales</taxon>
        <taxon>Rhizobiaceae</taxon>
        <taxon>Rhizobium/Agrobacterium group</taxon>
        <taxon>Rhizobium</taxon>
    </lineage>
</organism>
<evidence type="ECO:0000313" key="2">
    <source>
        <dbReference type="Proteomes" id="UP000717752"/>
    </source>
</evidence>
<dbReference type="RefSeq" id="WP_220336211.1">
    <property type="nucleotide sequence ID" value="NZ_JAEUAK010000008.1"/>
</dbReference>
<comment type="caution">
    <text evidence="1">The sequence shown here is derived from an EMBL/GenBank/DDBJ whole genome shotgun (WGS) entry which is preliminary data.</text>
</comment>
<proteinExistence type="predicted"/>
<reference evidence="1 2" key="1">
    <citation type="journal article" date="2021" name="MBio">
        <title>Poor Competitiveness of Bradyrhizobium in Pigeon Pea Root Colonization in Indian Soils.</title>
        <authorList>
            <person name="Chalasani D."/>
            <person name="Basu A."/>
            <person name="Pullabhotla S.V.S.R.N."/>
            <person name="Jorrin B."/>
            <person name="Neal A.L."/>
            <person name="Poole P.S."/>
            <person name="Podile A.R."/>
            <person name="Tkacz A."/>
        </authorList>
    </citation>
    <scope>NUCLEOTIDE SEQUENCE [LARGE SCALE GENOMIC DNA]</scope>
    <source>
        <strain evidence="1 2">HU56</strain>
    </source>
</reference>
<dbReference type="Proteomes" id="UP000717752">
    <property type="component" value="Unassembled WGS sequence"/>
</dbReference>
<protein>
    <recommendedName>
        <fullName evidence="3">WGR domain-containing protein</fullName>
    </recommendedName>
</protein>
<sequence length="85" mass="9868">MQVVKELEIVEIPDAIHPRRRMVLIQREDGFYAYAEQYYYISRYGGEIIAEGWARLPTDGSIYENPQAAEAEARREFSGRHGVAY</sequence>
<accession>A0ABS7GZS3</accession>